<organism evidence="1 2">
    <name type="scientific">Macrosiphum euphorbiae</name>
    <name type="common">potato aphid</name>
    <dbReference type="NCBI Taxonomy" id="13131"/>
    <lineage>
        <taxon>Eukaryota</taxon>
        <taxon>Metazoa</taxon>
        <taxon>Ecdysozoa</taxon>
        <taxon>Arthropoda</taxon>
        <taxon>Hexapoda</taxon>
        <taxon>Insecta</taxon>
        <taxon>Pterygota</taxon>
        <taxon>Neoptera</taxon>
        <taxon>Paraneoptera</taxon>
        <taxon>Hemiptera</taxon>
        <taxon>Sternorrhyncha</taxon>
        <taxon>Aphidomorpha</taxon>
        <taxon>Aphidoidea</taxon>
        <taxon>Aphididae</taxon>
        <taxon>Macrosiphini</taxon>
        <taxon>Macrosiphum</taxon>
    </lineage>
</organism>
<name>A0AAV0XV94_9HEMI</name>
<dbReference type="Pfam" id="PF05380">
    <property type="entry name" value="Peptidase_A17"/>
    <property type="match status" value="1"/>
</dbReference>
<evidence type="ECO:0008006" key="3">
    <source>
        <dbReference type="Google" id="ProtNLM"/>
    </source>
</evidence>
<dbReference type="PANTHER" id="PTHR47331">
    <property type="entry name" value="PHD-TYPE DOMAIN-CONTAINING PROTEIN"/>
    <property type="match status" value="1"/>
</dbReference>
<dbReference type="SUPFAM" id="SSF56672">
    <property type="entry name" value="DNA/RNA polymerases"/>
    <property type="match status" value="1"/>
</dbReference>
<protein>
    <recommendedName>
        <fullName evidence="3">Reverse transcriptase domain-containing protein</fullName>
    </recommendedName>
</protein>
<evidence type="ECO:0000313" key="2">
    <source>
        <dbReference type="Proteomes" id="UP001160148"/>
    </source>
</evidence>
<dbReference type="GO" id="GO:0071897">
    <property type="term" value="P:DNA biosynthetic process"/>
    <property type="evidence" value="ECO:0007669"/>
    <property type="project" value="UniProtKB-ARBA"/>
</dbReference>
<proteinExistence type="predicted"/>
<comment type="caution">
    <text evidence="1">The sequence shown here is derived from an EMBL/GenBank/DDBJ whole genome shotgun (WGS) entry which is preliminary data.</text>
</comment>
<keyword evidence="2" id="KW-1185">Reference proteome</keyword>
<dbReference type="Proteomes" id="UP001160148">
    <property type="component" value="Unassembled WGS sequence"/>
</dbReference>
<dbReference type="InterPro" id="IPR043502">
    <property type="entry name" value="DNA/RNA_pol_sf"/>
</dbReference>
<sequence length="500" mass="57834">MFRQIVVTEKHRPYQRLLYRFNPEEPVKEYEMNRVTFGQICSPFIAIRTLHKLVDDEASNDETLKAIIHRDLYIDDIVTGTSTLNEALELTQNLITLFKKGKFELRKWLGNSEQLLTHIPLEHRQVLPITFEERDSGCTKVLGLKWDPKVDSLSYQYQPCPVKFSKRAILSEIARIYDPLGLLTPVTTDLKRLMKYLWLVGVNWDETIPEEAMTSFTQYHRELPVLATLQIPRMVTHPNATYELHGFSDASEVAYAAAVYLRIDTGTEVRCHLLMGKSKIAPAKKISVPRLELCGAWLLARLLEFAKDNLSTINIEKVTAWSDSMTHVENWRHVPTNDNPTDCASSGLRPDLLANHDIWWCGPPCSEEENEEKPITLLSQGKEEDCRLLYQSDNLPKVLRLTVYWLRFRDRLRKKPFLPSTSPPTTDETDRALRSLVRWTQDVYFSDEKKDLSMGKPARRHLRKLTPLLDDDHLLRVGGRLGYDEIPYNEKHPFLLPKSA</sequence>
<dbReference type="PANTHER" id="PTHR47331:SF4">
    <property type="entry name" value="PEPTIDASE S1 DOMAIN-CONTAINING PROTEIN"/>
    <property type="match status" value="1"/>
</dbReference>
<reference evidence="1 2" key="1">
    <citation type="submission" date="2023-01" db="EMBL/GenBank/DDBJ databases">
        <authorList>
            <person name="Whitehead M."/>
        </authorList>
    </citation>
    <scope>NUCLEOTIDE SEQUENCE [LARGE SCALE GENOMIC DNA]</scope>
</reference>
<accession>A0AAV0XV94</accession>
<dbReference type="EMBL" id="CARXXK010001018">
    <property type="protein sequence ID" value="CAI6372088.1"/>
    <property type="molecule type" value="Genomic_DNA"/>
</dbReference>
<dbReference type="InterPro" id="IPR008042">
    <property type="entry name" value="Retrotrans_Pao"/>
</dbReference>
<dbReference type="AlphaFoldDB" id="A0AAV0XV94"/>
<gene>
    <name evidence="1" type="ORF">MEUPH1_LOCUS26015</name>
</gene>
<evidence type="ECO:0000313" key="1">
    <source>
        <dbReference type="EMBL" id="CAI6372088.1"/>
    </source>
</evidence>